<evidence type="ECO:0000313" key="2">
    <source>
        <dbReference type="EMBL" id="EFA28181.1"/>
    </source>
</evidence>
<reference evidence="2" key="1">
    <citation type="journal article" date="2010" name="Genomics">
        <title>Tracing phylogenomic events leading to diversity of Haemophilus influenzae and the emergence of Brazilian Purpuric Fever (BPF)-associated clones.</title>
        <authorList>
            <person name="Papazisi L."/>
            <person name="Ratnayake S."/>
            <person name="Remortel B.G."/>
            <person name="Bock G.R."/>
            <person name="Liang W."/>
            <person name="Saeed A.I."/>
            <person name="Liu J."/>
            <person name="Fleischmann R.D."/>
            <person name="Kilian M."/>
            <person name="Peterson S.N."/>
        </authorList>
    </citation>
    <scope>NUCLEOTIDE SEQUENCE [LARGE SCALE GENOMIC DNA]</scope>
    <source>
        <strain evidence="2">HK1212</strain>
    </source>
</reference>
<feature type="non-terminal residue" evidence="2">
    <location>
        <position position="1"/>
    </location>
</feature>
<dbReference type="GO" id="GO:0051276">
    <property type="term" value="P:chromosome organization"/>
    <property type="evidence" value="ECO:0007669"/>
    <property type="project" value="InterPro"/>
</dbReference>
<dbReference type="EMBL" id="ABFC01000891">
    <property type="protein sequence ID" value="EFA28181.1"/>
    <property type="molecule type" value="Genomic_DNA"/>
</dbReference>
<dbReference type="Pfam" id="PF03592">
    <property type="entry name" value="Terminase_2"/>
    <property type="match status" value="1"/>
</dbReference>
<dbReference type="AlphaFoldDB" id="A0A7G2JY39"/>
<evidence type="ECO:0000256" key="1">
    <source>
        <dbReference type="SAM" id="MobiDB-lite"/>
    </source>
</evidence>
<name>A0A7G2JY39_HAEIF</name>
<organism evidence="2">
    <name type="scientific">Haemophilus influenzae HK1212</name>
    <dbReference type="NCBI Taxonomy" id="456482"/>
    <lineage>
        <taxon>Bacteria</taxon>
        <taxon>Pseudomonadati</taxon>
        <taxon>Pseudomonadota</taxon>
        <taxon>Gammaproteobacteria</taxon>
        <taxon>Pasteurellales</taxon>
        <taxon>Pasteurellaceae</taxon>
        <taxon>Haemophilus</taxon>
    </lineage>
</organism>
<sequence length="182" mass="20094">FYIETGNASEAYRRAYDAENMKPETVNRRAFDLMENSKIKARIEALRAEHRKEHNITVSDILNKLEDIYSEAMKKGNLSSAVSAVMGQAKVLGFDKQTINLEGDIKPLPTVINVTFSDEPQEENFFANSTISGVRAIVPSSFVISQITPASLNPARRAKSTEASVCPRRVSTPPFAARSGKT</sequence>
<proteinExistence type="predicted"/>
<protein>
    <submittedName>
        <fullName evidence="2">Terminase small subunit family protein</fullName>
    </submittedName>
</protein>
<dbReference type="InterPro" id="IPR005335">
    <property type="entry name" value="Terminase_ssu"/>
</dbReference>
<comment type="caution">
    <text evidence="2">The sequence shown here is derived from an EMBL/GenBank/DDBJ whole genome shotgun (WGS) entry which is preliminary data.</text>
</comment>
<feature type="region of interest" description="Disordered" evidence="1">
    <location>
        <begin position="159"/>
        <end position="182"/>
    </location>
</feature>
<dbReference type="Gene3D" id="1.10.10.1400">
    <property type="entry name" value="Terminase, small subunit, N-terminal DNA-binding domain, HTH motif"/>
    <property type="match status" value="1"/>
</dbReference>
<dbReference type="InterPro" id="IPR038713">
    <property type="entry name" value="Terminase_Gp1_N_sf"/>
</dbReference>
<accession>A0A7G2JY39</accession>
<gene>
    <name evidence="2" type="ORF">HAINFHK1212_1248</name>
</gene>